<dbReference type="GO" id="GO:0010506">
    <property type="term" value="P:regulation of autophagy"/>
    <property type="evidence" value="ECO:0007669"/>
    <property type="project" value="InterPro"/>
</dbReference>
<dbReference type="GO" id="GO:0005737">
    <property type="term" value="C:cytoplasm"/>
    <property type="evidence" value="ECO:0007669"/>
    <property type="project" value="TreeGrafter"/>
</dbReference>
<dbReference type="PANTHER" id="PTHR24348">
    <property type="entry name" value="SERINE/THREONINE-PROTEIN KINASE UNC-51-RELATED"/>
    <property type="match status" value="1"/>
</dbReference>
<evidence type="ECO:0000259" key="1">
    <source>
        <dbReference type="PROSITE" id="PS50011"/>
    </source>
</evidence>
<dbReference type="AlphaFoldDB" id="A0A6J8DGN5"/>
<dbReference type="PANTHER" id="PTHR24348:SF68">
    <property type="entry name" value="SERINE_THREONINE-PROTEIN KINASE ATG1C"/>
    <property type="match status" value="1"/>
</dbReference>
<gene>
    <name evidence="2" type="ORF">MCOR_40102</name>
</gene>
<dbReference type="EC" id="2.7.11.1" evidence="2"/>
<keyword evidence="2" id="KW-0808">Transferase</keyword>
<dbReference type="SMART" id="SM00220">
    <property type="entry name" value="S_TKc"/>
    <property type="match status" value="1"/>
</dbReference>
<dbReference type="GO" id="GO:0004674">
    <property type="term" value="F:protein serine/threonine kinase activity"/>
    <property type="evidence" value="ECO:0007669"/>
    <property type="project" value="UniProtKB-EC"/>
</dbReference>
<protein>
    <submittedName>
        <fullName evidence="2">CHEK2</fullName>
        <ecNumber evidence="2">2.7.11.1</ecNumber>
    </submittedName>
</protein>
<sequence>MFGFGVANFKVPLPVKKRPIISLETESLEDIGLPSFSKKDFSDITIIGKGSYGKVYKAVKKKKEFVIQELSVADNFPLFIKVAKMMKTVQGHENVLQIHGFSYKDKAILLDYISFSFEKIEIEQDTVDLKPENVLVTNNHVATTDAEYWWSERPIVAILSDFGEARSSLIQTKILAETSTHNLFRGSPAYMAPKALLGDSSRGTIQDLLKIDIWSFGIVLFHLIYSDTVHPYADEIKQNTVRPIEALKKLVSKKALPRPSEKYSYLQNKQLKSTFYKCAKFDASCRPTAEILKNYFDVPSVELPPHVGSKITIDKASIAEVASENIEKGTLLKNSPTKYLEIDSSSDEDSQPDNLRKITDAVEEKSCGEHGYTEYLPELRHNCKPRAESVNVKSLRTIMRPENILKKPTIAEIADGKTDSPTKFQKTPTNFLNFVNTSIEEDDDLYLASKSIEDREEVIKCFKKHRNKEFLPEQWNTCTSEHVAALPADKDDLVKYTITCDMNDMMKCTKDGRSWGRWKISSDIIKKEIRNNMNAKPSIMVNDKLVDLMSSDSFAWREIEEVAENFADMKRVYNARDNMKKEINPCGQNFEALAIYSKM</sequence>
<accession>A0A6J8DGN5</accession>
<dbReference type="EMBL" id="CACVKT020007253">
    <property type="protein sequence ID" value="CAC5406532.1"/>
    <property type="molecule type" value="Genomic_DNA"/>
</dbReference>
<dbReference type="GO" id="GO:0005524">
    <property type="term" value="F:ATP binding"/>
    <property type="evidence" value="ECO:0007669"/>
    <property type="project" value="InterPro"/>
</dbReference>
<name>A0A6J8DGN5_MYTCO</name>
<dbReference type="SUPFAM" id="SSF56112">
    <property type="entry name" value="Protein kinase-like (PK-like)"/>
    <property type="match status" value="1"/>
</dbReference>
<dbReference type="InterPro" id="IPR045269">
    <property type="entry name" value="Atg1-like"/>
</dbReference>
<evidence type="ECO:0000313" key="3">
    <source>
        <dbReference type="Proteomes" id="UP000507470"/>
    </source>
</evidence>
<dbReference type="OrthoDB" id="6106497at2759"/>
<feature type="domain" description="Protein kinase" evidence="1">
    <location>
        <begin position="1"/>
        <end position="296"/>
    </location>
</feature>
<organism evidence="2 3">
    <name type="scientific">Mytilus coruscus</name>
    <name type="common">Sea mussel</name>
    <dbReference type="NCBI Taxonomy" id="42192"/>
    <lineage>
        <taxon>Eukaryota</taxon>
        <taxon>Metazoa</taxon>
        <taxon>Spiralia</taxon>
        <taxon>Lophotrochozoa</taxon>
        <taxon>Mollusca</taxon>
        <taxon>Bivalvia</taxon>
        <taxon>Autobranchia</taxon>
        <taxon>Pteriomorphia</taxon>
        <taxon>Mytilida</taxon>
        <taxon>Mytiloidea</taxon>
        <taxon>Mytilidae</taxon>
        <taxon>Mytilinae</taxon>
        <taxon>Mytilus</taxon>
    </lineage>
</organism>
<dbReference type="Gene3D" id="3.30.200.20">
    <property type="entry name" value="Phosphorylase Kinase, domain 1"/>
    <property type="match status" value="1"/>
</dbReference>
<reference evidence="2 3" key="1">
    <citation type="submission" date="2020-06" db="EMBL/GenBank/DDBJ databases">
        <authorList>
            <person name="Li R."/>
            <person name="Bekaert M."/>
        </authorList>
    </citation>
    <scope>NUCLEOTIDE SEQUENCE [LARGE SCALE GENOMIC DNA]</scope>
    <source>
        <strain evidence="3">wild</strain>
    </source>
</reference>
<dbReference type="InterPro" id="IPR000719">
    <property type="entry name" value="Prot_kinase_dom"/>
</dbReference>
<keyword evidence="3" id="KW-1185">Reference proteome</keyword>
<proteinExistence type="predicted"/>
<dbReference type="Pfam" id="PF00069">
    <property type="entry name" value="Pkinase"/>
    <property type="match status" value="1"/>
</dbReference>
<dbReference type="Gene3D" id="1.10.510.10">
    <property type="entry name" value="Transferase(Phosphotransferase) domain 1"/>
    <property type="match status" value="1"/>
</dbReference>
<evidence type="ECO:0000313" key="2">
    <source>
        <dbReference type="EMBL" id="CAC5406532.1"/>
    </source>
</evidence>
<dbReference type="InterPro" id="IPR011009">
    <property type="entry name" value="Kinase-like_dom_sf"/>
</dbReference>
<dbReference type="PROSITE" id="PS50011">
    <property type="entry name" value="PROTEIN_KINASE_DOM"/>
    <property type="match status" value="1"/>
</dbReference>
<dbReference type="GO" id="GO:0006914">
    <property type="term" value="P:autophagy"/>
    <property type="evidence" value="ECO:0007669"/>
    <property type="project" value="UniProtKB-ARBA"/>
</dbReference>
<dbReference type="Proteomes" id="UP000507470">
    <property type="component" value="Unassembled WGS sequence"/>
</dbReference>